<evidence type="ECO:0000313" key="7">
    <source>
        <dbReference type="EMBL" id="MCM2681177.1"/>
    </source>
</evidence>
<dbReference type="NCBIfam" id="TIGR00254">
    <property type="entry name" value="GGDEF"/>
    <property type="match status" value="1"/>
</dbReference>
<comment type="cofactor">
    <cofactor evidence="1">
        <name>Mg(2+)</name>
        <dbReference type="ChEBI" id="CHEBI:18420"/>
    </cofactor>
</comment>
<keyword evidence="4" id="KW-1133">Transmembrane helix</keyword>
<feature type="domain" description="GGDEF" evidence="6">
    <location>
        <begin position="535"/>
        <end position="668"/>
    </location>
</feature>
<dbReference type="SMART" id="SM00267">
    <property type="entry name" value="GGDEF"/>
    <property type="match status" value="1"/>
</dbReference>
<accession>A0AA41W8G7</accession>
<dbReference type="EMBL" id="JAMQGP010000009">
    <property type="protein sequence ID" value="MCM2681177.1"/>
    <property type="molecule type" value="Genomic_DNA"/>
</dbReference>
<dbReference type="SUPFAM" id="SSF55073">
    <property type="entry name" value="Nucleotide cyclase"/>
    <property type="match status" value="1"/>
</dbReference>
<evidence type="ECO:0000313" key="8">
    <source>
        <dbReference type="Proteomes" id="UP001165393"/>
    </source>
</evidence>
<name>A0AA41W8G7_9GAMM</name>
<evidence type="ECO:0000259" key="6">
    <source>
        <dbReference type="PROSITE" id="PS50887"/>
    </source>
</evidence>
<keyword evidence="8" id="KW-1185">Reference proteome</keyword>
<evidence type="ECO:0000259" key="5">
    <source>
        <dbReference type="PROSITE" id="PS50113"/>
    </source>
</evidence>
<protein>
    <recommendedName>
        <fullName evidence="2">diguanylate cyclase</fullName>
        <ecNumber evidence="2">2.7.7.65</ecNumber>
    </recommendedName>
</protein>
<dbReference type="EC" id="2.7.7.65" evidence="2"/>
<feature type="domain" description="PAC" evidence="5">
    <location>
        <begin position="450"/>
        <end position="503"/>
    </location>
</feature>
<dbReference type="Pfam" id="PF00990">
    <property type="entry name" value="GGDEF"/>
    <property type="match status" value="1"/>
</dbReference>
<dbReference type="InterPro" id="IPR043128">
    <property type="entry name" value="Rev_trsase/Diguanyl_cyclase"/>
</dbReference>
<feature type="transmembrane region" description="Helical" evidence="4">
    <location>
        <begin position="291"/>
        <end position="314"/>
    </location>
</feature>
<evidence type="ECO:0000256" key="2">
    <source>
        <dbReference type="ARBA" id="ARBA00012528"/>
    </source>
</evidence>
<comment type="catalytic activity">
    <reaction evidence="3">
        <text>2 GTP = 3',3'-c-di-GMP + 2 diphosphate</text>
        <dbReference type="Rhea" id="RHEA:24898"/>
        <dbReference type="ChEBI" id="CHEBI:33019"/>
        <dbReference type="ChEBI" id="CHEBI:37565"/>
        <dbReference type="ChEBI" id="CHEBI:58805"/>
        <dbReference type="EC" id="2.7.7.65"/>
    </reaction>
</comment>
<dbReference type="Gene3D" id="3.30.450.20">
    <property type="entry name" value="PAS domain"/>
    <property type="match status" value="1"/>
</dbReference>
<dbReference type="GO" id="GO:0043709">
    <property type="term" value="P:cell adhesion involved in single-species biofilm formation"/>
    <property type="evidence" value="ECO:0007669"/>
    <property type="project" value="TreeGrafter"/>
</dbReference>
<dbReference type="PANTHER" id="PTHR45138:SF9">
    <property type="entry name" value="DIGUANYLATE CYCLASE DGCM-RELATED"/>
    <property type="match status" value="1"/>
</dbReference>
<proteinExistence type="predicted"/>
<dbReference type="RefSeq" id="WP_251262661.1">
    <property type="nucleotide sequence ID" value="NZ_JAMQGP010000009.1"/>
</dbReference>
<reference evidence="7 8" key="1">
    <citation type="journal article" date="2013" name="Antonie Van Leeuwenhoek">
        <title>Echinimonas agarilytica gen. nov., sp. nov., a new gammaproteobacterium isolated from the sea urchin Strongylocentrotus intermedius.</title>
        <authorList>
            <person name="Nedashkovskaya O.I."/>
            <person name="Stenkova A.M."/>
            <person name="Zhukova N.V."/>
            <person name="Van Trappen S."/>
            <person name="Lee J.S."/>
            <person name="Kim S.B."/>
        </authorList>
    </citation>
    <scope>NUCLEOTIDE SEQUENCE [LARGE SCALE GENOMIC DNA]</scope>
    <source>
        <strain evidence="7 8">KMM 6351</strain>
    </source>
</reference>
<organism evidence="7 8">
    <name type="scientific">Echinimonas agarilytica</name>
    <dbReference type="NCBI Taxonomy" id="1215918"/>
    <lineage>
        <taxon>Bacteria</taxon>
        <taxon>Pseudomonadati</taxon>
        <taxon>Pseudomonadota</taxon>
        <taxon>Gammaproteobacteria</taxon>
        <taxon>Alteromonadales</taxon>
        <taxon>Echinimonadaceae</taxon>
        <taxon>Echinimonas</taxon>
    </lineage>
</organism>
<dbReference type="Proteomes" id="UP001165393">
    <property type="component" value="Unassembled WGS sequence"/>
</dbReference>
<dbReference type="FunFam" id="3.30.70.270:FF:000001">
    <property type="entry name" value="Diguanylate cyclase domain protein"/>
    <property type="match status" value="1"/>
</dbReference>
<dbReference type="InterPro" id="IPR029787">
    <property type="entry name" value="Nucleotide_cyclase"/>
</dbReference>
<dbReference type="AlphaFoldDB" id="A0AA41W8G7"/>
<keyword evidence="4" id="KW-0812">Transmembrane</keyword>
<dbReference type="Gene3D" id="3.30.70.270">
    <property type="match status" value="1"/>
</dbReference>
<dbReference type="InterPro" id="IPR000160">
    <property type="entry name" value="GGDEF_dom"/>
</dbReference>
<dbReference type="PROSITE" id="PS50887">
    <property type="entry name" value="GGDEF"/>
    <property type="match status" value="1"/>
</dbReference>
<dbReference type="PANTHER" id="PTHR45138">
    <property type="entry name" value="REGULATORY COMPONENTS OF SENSORY TRANSDUCTION SYSTEM"/>
    <property type="match status" value="1"/>
</dbReference>
<dbReference type="InterPro" id="IPR000700">
    <property type="entry name" value="PAS-assoc_C"/>
</dbReference>
<feature type="transmembrane region" description="Helical" evidence="4">
    <location>
        <begin position="20"/>
        <end position="37"/>
    </location>
</feature>
<dbReference type="GO" id="GO:1902201">
    <property type="term" value="P:negative regulation of bacterial-type flagellum-dependent cell motility"/>
    <property type="evidence" value="ECO:0007669"/>
    <property type="project" value="TreeGrafter"/>
</dbReference>
<comment type="caution">
    <text evidence="7">The sequence shown here is derived from an EMBL/GenBank/DDBJ whole genome shotgun (WGS) entry which is preliminary data.</text>
</comment>
<evidence type="ECO:0000256" key="4">
    <source>
        <dbReference type="SAM" id="Phobius"/>
    </source>
</evidence>
<dbReference type="PROSITE" id="PS50113">
    <property type="entry name" value="PAC"/>
    <property type="match status" value="1"/>
</dbReference>
<dbReference type="InterPro" id="IPR050469">
    <property type="entry name" value="Diguanylate_Cyclase"/>
</dbReference>
<dbReference type="GO" id="GO:0052621">
    <property type="term" value="F:diguanylate cyclase activity"/>
    <property type="evidence" value="ECO:0007669"/>
    <property type="project" value="UniProtKB-EC"/>
</dbReference>
<sequence>MPLRDISNTQKSIATRLFQVILVSALLLISTFIGVLIQERYTQNQLKNFEDNWFPAATQANTLLQEINELSLLQHSSSDGNPVASDIYTAKITLIREHLNRLIQTAGSEQVLSSAEALKMLIDDYEYHTHKRIIEEHRIKSISSAIQILIDSIKVKAVHHVVETPTQESLSKLTRPRLWSDIRRIQFAYQNEANSAVKLAMLRAAHKLVHQYRTEDGPRLFGVDENGEPKLVMFFVHLIDLTIDSTISKLAHENSTKLISVEIHNHMLLMMKEYEKQQNEHFSVLQNAFEYSFYAITMMLSISVVVGLILYWIIHRTLISRLKRLIEYLYLDPNQHDQVKCRVQGDDELSLMARKLEQLRSYQVKITEQSVALKQLTELQKDLISISSESHFELDHDDILITLYAREGADSVSDILGLHINDATRLAIHPNSLSQAELFMALIAQRQPVVDLKLQIARDKFPMLGWCMLQAKPCFDENGDYNGYRGIIQDVNTRHELERRLEAEATTDFLTGINNRRAFLRQSKAYFSRMKRQNTAMCFAILDIDNFKRVNDTHGHDVGDVVIQHLANFLVEHFRASDLVARFGGEEFGVLLPDTAKDAAFNMLEQRRRQLEAESVTLGKQQTLKYTVSIGVSEVTPIETTLDDVFKRADRALYISKQSGRNQTTLFD</sequence>
<evidence type="ECO:0000256" key="3">
    <source>
        <dbReference type="ARBA" id="ARBA00034247"/>
    </source>
</evidence>
<evidence type="ECO:0000256" key="1">
    <source>
        <dbReference type="ARBA" id="ARBA00001946"/>
    </source>
</evidence>
<keyword evidence="4" id="KW-0472">Membrane</keyword>
<dbReference type="GO" id="GO:0005886">
    <property type="term" value="C:plasma membrane"/>
    <property type="evidence" value="ECO:0007669"/>
    <property type="project" value="TreeGrafter"/>
</dbReference>
<dbReference type="CDD" id="cd01949">
    <property type="entry name" value="GGDEF"/>
    <property type="match status" value="1"/>
</dbReference>
<gene>
    <name evidence="7" type="ORF">NAF29_16135</name>
</gene>